<dbReference type="AlphaFoldDB" id="A0A8S3ANK4"/>
<comment type="caution">
    <text evidence="1">The sequence shown here is derived from an EMBL/GenBank/DDBJ whole genome shotgun (WGS) entry which is preliminary data.</text>
</comment>
<feature type="non-terminal residue" evidence="1">
    <location>
        <position position="1"/>
    </location>
</feature>
<organism evidence="1 2">
    <name type="scientific">Rotaria magnacalcarata</name>
    <dbReference type="NCBI Taxonomy" id="392030"/>
    <lineage>
        <taxon>Eukaryota</taxon>
        <taxon>Metazoa</taxon>
        <taxon>Spiralia</taxon>
        <taxon>Gnathifera</taxon>
        <taxon>Rotifera</taxon>
        <taxon>Eurotatoria</taxon>
        <taxon>Bdelloidea</taxon>
        <taxon>Philodinida</taxon>
        <taxon>Philodinidae</taxon>
        <taxon>Rotaria</taxon>
    </lineage>
</organism>
<protein>
    <submittedName>
        <fullName evidence="1">Uncharacterized protein</fullName>
    </submittedName>
</protein>
<accession>A0A8S3ANK4</accession>
<dbReference type="Proteomes" id="UP000676336">
    <property type="component" value="Unassembled WGS sequence"/>
</dbReference>
<dbReference type="SUPFAM" id="SSF57716">
    <property type="entry name" value="Glucocorticoid receptor-like (DNA-binding domain)"/>
    <property type="match status" value="1"/>
</dbReference>
<sequence length="43" mass="4535">PTQQTGGMPQYGGGTEKCARCSKSVYLAERKLGASRVCISVDT</sequence>
<dbReference type="EMBL" id="CAJOBI010125550">
    <property type="protein sequence ID" value="CAF4699417.1"/>
    <property type="molecule type" value="Genomic_DNA"/>
</dbReference>
<reference evidence="1" key="1">
    <citation type="submission" date="2021-02" db="EMBL/GenBank/DDBJ databases">
        <authorList>
            <person name="Nowell W R."/>
        </authorList>
    </citation>
    <scope>NUCLEOTIDE SEQUENCE</scope>
</reference>
<proteinExistence type="predicted"/>
<name>A0A8S3ANK4_9BILA</name>
<evidence type="ECO:0000313" key="2">
    <source>
        <dbReference type="Proteomes" id="UP000676336"/>
    </source>
</evidence>
<evidence type="ECO:0000313" key="1">
    <source>
        <dbReference type="EMBL" id="CAF4699417.1"/>
    </source>
</evidence>
<gene>
    <name evidence="1" type="ORF">SMN809_LOCUS42992</name>
</gene>